<evidence type="ECO:0000313" key="3">
    <source>
        <dbReference type="Proteomes" id="UP000022835"/>
    </source>
</evidence>
<dbReference type="STRING" id="1440774.Y900_017255"/>
<protein>
    <recommendedName>
        <fullName evidence="1">Right handed beta helix domain-containing protein</fullName>
    </recommendedName>
</protein>
<feature type="domain" description="Right handed beta helix" evidence="1">
    <location>
        <begin position="910"/>
        <end position="1059"/>
    </location>
</feature>
<keyword evidence="3" id="KW-1185">Reference proteome</keyword>
<dbReference type="AlphaFoldDB" id="A0A064CP97"/>
<proteinExistence type="predicted"/>
<dbReference type="SMART" id="SM00710">
    <property type="entry name" value="PbH1"/>
    <property type="match status" value="8"/>
</dbReference>
<dbReference type="eggNOG" id="COG3420">
    <property type="taxonomic scope" value="Bacteria"/>
</dbReference>
<organism evidence="2 3">
    <name type="scientific">Mycolicibacterium aromaticivorans JS19b1 = JCM 16368</name>
    <dbReference type="NCBI Taxonomy" id="1440774"/>
    <lineage>
        <taxon>Bacteria</taxon>
        <taxon>Bacillati</taxon>
        <taxon>Actinomycetota</taxon>
        <taxon>Actinomycetes</taxon>
        <taxon>Mycobacteriales</taxon>
        <taxon>Mycobacteriaceae</taxon>
        <taxon>Mycolicibacterium</taxon>
    </lineage>
</organism>
<evidence type="ECO:0000313" key="2">
    <source>
        <dbReference type="EMBL" id="KDF00643.1"/>
    </source>
</evidence>
<name>A0A064CP97_9MYCO</name>
<sequence>MDPACPLCRAAHAQSLDQTLVITVNRAFNSAFTLLSGGGPLSDVFTGALVLVRRSLFFVPEGVTASTTTNGLTVNVNSGSVAYFRQNGSGVQVSGDPGFWNATTYTSDHVAVAGAGNGGAGVVLTSGTIAGDLTTDQIDAVRFESGSAFTGKVAVTATGLLTLRDGVRGLAGVALNAPAIVLDNNVEIDGGSGDAAFAGTVDAARAGKQSLTVTALGTTTFAGDVGATAALSSLLTQGIAPLAITQSNNTKTIALHFLPWVENPVTGTNEVKYGIDVAVGGNPSQVYEFDTGGNGFFAGYNQPFWQGVPITSDPVSILFTSGNQFNAVVATPTVTIGQGNHTVTTAPIDVGAILSGSSPKTGTFVFTDPAAPPIEGSFFGDFGASLAVLPVSGTSYLLANPLLQLPGNLSNGYLVQLGPIGVTPQVTVGLTDSLRAQFPYAVPIAPAPGGGTYPVSGLPQLNLFGIYPSYFAQESPTSPLVPIQQDGCGNDCALPTVIDSGAPSTSIRLGDQKGPFETPGGQLQPGVSFVAQFPTAEGKPPLTWTFVAGNNGSVNLVDYANSSAAFSGDNLNTGLNIYNNYDVMFDVQDQVLRLRPTGGQSMVIANSVTTTGTQTYRQNAELNGTYTTGGADFSVAGVTTLTGDTVINAGAGNVTFSGNVDSPTPAGSDPATPMALTVNSSGTTTFARPVGSLSALSSLTTDAGGRTDSFQVDTVGTQNYGDDVTLQGKYVTQQGSFLVSGDTILGAGVSVQALDNYSQYPPQPGGITFSGKVDSQPGRGYTLDLQSGGGKMVLVGDVGSTNPLGGLTAESAGAPAGTNPEFVASGRITMDGSLGFANDNGLVISDGVTTKLTSGGLITNFGNDGILVTSQAGTQVSGFAVSGSGSANIATDGAANVTITNNAVSGGAGSGVDLKKSTAVTLSGNSIRGAGGAGLRADQLHNSIISNNTIAANTGEAVRLTNSANVTVSGNTVNSNGSDGVYADGLTDSSISGNNITANQGNGIYSTDSTTIQIVSNTISGNGFNGVSIDKGSTGNAILSNSISGNDAAKAGGLGISLNNGDGNDGQAAPREIQAVQTGASSNELQVSGKLNPQGYTGEYTVQVFYSPATDAPNIEGQQFLGQEDVSLTGQDFSFSLPLDTLLPAGYITVTATPKDGAPNTSEFSNGAALQ</sequence>
<dbReference type="Gene3D" id="2.160.20.10">
    <property type="entry name" value="Single-stranded right-handed beta-helix, Pectin lyase-like"/>
    <property type="match status" value="2"/>
</dbReference>
<dbReference type="Proteomes" id="UP000022835">
    <property type="component" value="Unassembled WGS sequence"/>
</dbReference>
<dbReference type="InterPro" id="IPR039448">
    <property type="entry name" value="Beta_helix"/>
</dbReference>
<dbReference type="InterPro" id="IPR006626">
    <property type="entry name" value="PbH1"/>
</dbReference>
<dbReference type="Pfam" id="PF13229">
    <property type="entry name" value="Beta_helix"/>
    <property type="match status" value="1"/>
</dbReference>
<accession>A0A064CP97</accession>
<dbReference type="InterPro" id="IPR011050">
    <property type="entry name" value="Pectin_lyase_fold/virulence"/>
</dbReference>
<dbReference type="InterPro" id="IPR022441">
    <property type="entry name" value="Para_beta_helix_rpt-2"/>
</dbReference>
<comment type="caution">
    <text evidence="2">The sequence shown here is derived from an EMBL/GenBank/DDBJ whole genome shotgun (WGS) entry which is preliminary data.</text>
</comment>
<dbReference type="eggNOG" id="COG3210">
    <property type="taxonomic scope" value="Bacteria"/>
</dbReference>
<dbReference type="InterPro" id="IPR012334">
    <property type="entry name" value="Pectin_lyas_fold"/>
</dbReference>
<gene>
    <name evidence="2" type="ORF">Y900_017255</name>
</gene>
<dbReference type="NCBIfam" id="TIGR03804">
    <property type="entry name" value="para_beta_helix"/>
    <property type="match status" value="1"/>
</dbReference>
<dbReference type="EMBL" id="JALN02000001">
    <property type="protein sequence ID" value="KDF00643.1"/>
    <property type="molecule type" value="Genomic_DNA"/>
</dbReference>
<reference evidence="2" key="1">
    <citation type="submission" date="2014-05" db="EMBL/GenBank/DDBJ databases">
        <title>Genome sequence of Mycobacterium aromaticivorans strain JS19b1T (= DSM 45407T).</title>
        <authorList>
            <person name="Kwak Y."/>
            <person name="Park G.-S."/>
            <person name="Li Q.X."/>
            <person name="Lee S.-E."/>
            <person name="Shin J.-H."/>
        </authorList>
    </citation>
    <scope>NUCLEOTIDE SEQUENCE [LARGE SCALE GENOMIC DNA]</scope>
    <source>
        <strain evidence="2">JS19b1</strain>
    </source>
</reference>
<dbReference type="SUPFAM" id="SSF51126">
    <property type="entry name" value="Pectin lyase-like"/>
    <property type="match status" value="1"/>
</dbReference>
<evidence type="ECO:0000259" key="1">
    <source>
        <dbReference type="Pfam" id="PF13229"/>
    </source>
</evidence>